<feature type="compositionally biased region" description="Low complexity" evidence="2">
    <location>
        <begin position="311"/>
        <end position="320"/>
    </location>
</feature>
<dbReference type="InterPro" id="IPR022771">
    <property type="entry name" value="WAPL_C"/>
</dbReference>
<dbReference type="Pfam" id="PF07814">
    <property type="entry name" value="WAPL"/>
    <property type="match status" value="1"/>
</dbReference>
<feature type="region of interest" description="Disordered" evidence="2">
    <location>
        <begin position="1"/>
        <end position="482"/>
    </location>
</feature>
<evidence type="ECO:0000313" key="4">
    <source>
        <dbReference type="EMBL" id="KAF2680153.1"/>
    </source>
</evidence>
<dbReference type="OrthoDB" id="78088at2759"/>
<name>A0A6G1IQA0_9PLEO</name>
<feature type="compositionally biased region" description="Acidic residues" evidence="2">
    <location>
        <begin position="522"/>
        <end position="536"/>
    </location>
</feature>
<feature type="compositionally biased region" description="Polar residues" evidence="2">
    <location>
        <begin position="63"/>
        <end position="76"/>
    </location>
</feature>
<dbReference type="InterPro" id="IPR039874">
    <property type="entry name" value="WAPL"/>
</dbReference>
<dbReference type="PANTHER" id="PTHR22100:SF13">
    <property type="entry name" value="WINGS APART-LIKE PROTEIN HOMOLOG"/>
    <property type="match status" value="1"/>
</dbReference>
<feature type="compositionally biased region" description="Polar residues" evidence="2">
    <location>
        <begin position="182"/>
        <end position="201"/>
    </location>
</feature>
<dbReference type="EMBL" id="MU005598">
    <property type="protein sequence ID" value="KAF2680153.1"/>
    <property type="molecule type" value="Genomic_DNA"/>
</dbReference>
<accession>A0A6G1IQA0</accession>
<dbReference type="InterPro" id="IPR011989">
    <property type="entry name" value="ARM-like"/>
</dbReference>
<evidence type="ECO:0000313" key="5">
    <source>
        <dbReference type="Proteomes" id="UP000799291"/>
    </source>
</evidence>
<sequence length="1099" mass="119316">MAMPMSSAFTMPDRRKKVITYGRSARYTAPQKLQDDAPSPERPRKQSNITYGTAQRPGAILGTGSTFNSAHATHQKSPALPDVFDVPSDDEPTPRPSAAPKKKAAPNKEVVDEFDFPGSEDERPQTSHRIGKITRPLRKAGQAQPLGYTSKKNVQERERAAVPSSDDPIAAPLPPARRRAKTPQTLQKPASTGHPQTTTRSVVRPNVRSRATTPAASTVVAKKVSKGTTKLPAKKVVVEAAVSWSPDLDVFDVPSSDEDAPARTPMKPRPAPISRNKMPSTAPVSHAPPSPAPSFDSDVSNASNKRKRRASASSSATAKPAQPPEQKSDASVPWRGRKYQKKEDSISPGHDANSLPQTTMPIAKKPEDHAKPAPKRTRVLTNPTSAKPRIVKGQSSPATLHSMLAMRSLAKPSPVPEAPEVPAVDDETMYDIPEVTTPLARAAKPSLPGSVTPRQQALFSNLLGDSSDSTTSMPSISRLRLTERTPGSAIAALNKSSSDIPQSAHTRKGRLIDMLKQAAPSSDEDSESDEETEENMTEIPVISAPSQPAADNKPASQAASNEMEVDSEAVNNSQSSQAVLHLNSGARITYAQQRSILQETNFEDELMNSMDIDDDLGLGFAHREISVSESGDDAAQVRGIHELRRQGQQYRFQSEASASIEDISGKGGLNASQRRSALIEFATDMAEKSYIGQLLESSLTALLLRSIAPTGEIVFDFAAAVTVLFILETRPGYAVLDQIYQASTLETLKILLTSSFSGYDISRIAKDRKTNMSMSAREMMAEFRILILNTIWPAEKPEKVTPQLLAMKVLERLVIGLRKTGVSEAIVDGGIVAKLLDATSSPIQHLKAGKATAQDRLILATTFSILESLSVSHDKQATWSNGILSRLADITPVFFEGNSASPIRLVIRLCMNLTNNKPKACQLFAWPSFVLPLLRSISQKFKLLATELEEERRTEVLEDLILSLGAMINLAEYSDQARASVVRDGEGLIGDLVEIFLEGSARAEHADSMEESQSSVTIGYLTVLLGNLCLNNTVRAVVCVRLPGKKIDVLVQKVREFVMYNQRVDRLTGQFEGEEGVETLRNFTARLMRVVEGLETAGE</sequence>
<feature type="compositionally biased region" description="Basic and acidic residues" evidence="2">
    <location>
        <begin position="33"/>
        <end position="44"/>
    </location>
</feature>
<feature type="compositionally biased region" description="Low complexity" evidence="2">
    <location>
        <begin position="293"/>
        <end position="303"/>
    </location>
</feature>
<feature type="compositionally biased region" description="Basic residues" evidence="2">
    <location>
        <begin position="129"/>
        <end position="138"/>
    </location>
</feature>
<reference evidence="4" key="1">
    <citation type="journal article" date="2020" name="Stud. Mycol.">
        <title>101 Dothideomycetes genomes: a test case for predicting lifestyles and emergence of pathogens.</title>
        <authorList>
            <person name="Haridas S."/>
            <person name="Albert R."/>
            <person name="Binder M."/>
            <person name="Bloem J."/>
            <person name="Labutti K."/>
            <person name="Salamov A."/>
            <person name="Andreopoulos B."/>
            <person name="Baker S."/>
            <person name="Barry K."/>
            <person name="Bills G."/>
            <person name="Bluhm B."/>
            <person name="Cannon C."/>
            <person name="Castanera R."/>
            <person name="Culley D."/>
            <person name="Daum C."/>
            <person name="Ezra D."/>
            <person name="Gonzalez J."/>
            <person name="Henrissat B."/>
            <person name="Kuo A."/>
            <person name="Liang C."/>
            <person name="Lipzen A."/>
            <person name="Lutzoni F."/>
            <person name="Magnuson J."/>
            <person name="Mondo S."/>
            <person name="Nolan M."/>
            <person name="Ohm R."/>
            <person name="Pangilinan J."/>
            <person name="Park H.-J."/>
            <person name="Ramirez L."/>
            <person name="Alfaro M."/>
            <person name="Sun H."/>
            <person name="Tritt A."/>
            <person name="Yoshinaga Y."/>
            <person name="Zwiers L.-H."/>
            <person name="Turgeon B."/>
            <person name="Goodwin S."/>
            <person name="Spatafora J."/>
            <person name="Crous P."/>
            <person name="Grigoriev I."/>
        </authorList>
    </citation>
    <scope>NUCLEOTIDE SEQUENCE</scope>
    <source>
        <strain evidence="4">CBS 122367</strain>
    </source>
</reference>
<feature type="domain" description="Wings apart-like protein C-terminal" evidence="3">
    <location>
        <begin position="636"/>
        <end position="977"/>
    </location>
</feature>
<protein>
    <recommendedName>
        <fullName evidence="3">Wings apart-like protein C-terminal domain-containing protein</fullName>
    </recommendedName>
</protein>
<dbReference type="Gene3D" id="1.25.10.10">
    <property type="entry name" value="Leucine-rich Repeat Variant"/>
    <property type="match status" value="2"/>
</dbReference>
<evidence type="ECO:0000256" key="1">
    <source>
        <dbReference type="ARBA" id="ARBA00006854"/>
    </source>
</evidence>
<organism evidence="4 5">
    <name type="scientific">Lentithecium fluviatile CBS 122367</name>
    <dbReference type="NCBI Taxonomy" id="1168545"/>
    <lineage>
        <taxon>Eukaryota</taxon>
        <taxon>Fungi</taxon>
        <taxon>Dikarya</taxon>
        <taxon>Ascomycota</taxon>
        <taxon>Pezizomycotina</taxon>
        <taxon>Dothideomycetes</taxon>
        <taxon>Pleosporomycetidae</taxon>
        <taxon>Pleosporales</taxon>
        <taxon>Massarineae</taxon>
        <taxon>Lentitheciaceae</taxon>
        <taxon>Lentithecium</taxon>
    </lineage>
</organism>
<dbReference type="AlphaFoldDB" id="A0A6G1IQA0"/>
<proteinExistence type="inferred from homology"/>
<dbReference type="Proteomes" id="UP000799291">
    <property type="component" value="Unassembled WGS sequence"/>
</dbReference>
<keyword evidence="5" id="KW-1185">Reference proteome</keyword>
<gene>
    <name evidence="4" type="ORF">K458DRAFT_345610</name>
</gene>
<feature type="region of interest" description="Disordered" evidence="2">
    <location>
        <begin position="517"/>
        <end position="574"/>
    </location>
</feature>
<dbReference type="PANTHER" id="PTHR22100">
    <property type="entry name" value="WINGS APART-LIKE PROTEIN HOMOLOG"/>
    <property type="match status" value="1"/>
</dbReference>
<evidence type="ECO:0000259" key="3">
    <source>
        <dbReference type="Pfam" id="PF07814"/>
    </source>
</evidence>
<comment type="similarity">
    <text evidence="1">Belongs to the WAPL family.</text>
</comment>
<evidence type="ECO:0000256" key="2">
    <source>
        <dbReference type="SAM" id="MobiDB-lite"/>
    </source>
</evidence>